<evidence type="ECO:0000313" key="13">
    <source>
        <dbReference type="EMBL" id="ACZ42626.1"/>
    </source>
</evidence>
<comment type="pathway">
    <text evidence="2 12">Amino-acid biosynthesis; L-isoleucine biosynthesis; L-isoleucine from 2-oxobutanoate: step 4/4.</text>
</comment>
<reference evidence="17 18" key="3">
    <citation type="journal article" date="2021" name="PLoS ONE">
        <title>Probing the role of the residues in the active site of the transaminase from Thermobaculum terrenum.</title>
        <authorList>
            <person name="Bezsudnova E.Y."/>
            <person name="Nikolaeva A.Y."/>
            <person name="Bakunova A.K."/>
            <person name="Rakitina T.V."/>
            <person name="Suplatov D.A."/>
            <person name="Popov V.O."/>
            <person name="Boyko K.M."/>
        </authorList>
    </citation>
    <scope>X-RAY CRYSTALLOGRAPHY (2.00 ANGSTROMS) IN COMPLEX WITH PYRIDOXAL 5'-PHOSPHATE</scope>
    <scope>PYRIDOXAL PHOSPHATE AT LYS-160</scope>
    <scope>DISULFIDE BONDS</scope>
</reference>
<dbReference type="PDB" id="7NEA">
    <property type="method" value="X-ray"/>
    <property type="resolution" value="2.00 A"/>
    <property type="chains" value="A=1-316"/>
</dbReference>
<evidence type="ECO:0000256" key="3">
    <source>
        <dbReference type="ARBA" id="ARBA00004931"/>
    </source>
</evidence>
<feature type="binding site" evidence="15 17">
    <location>
        <position position="221"/>
    </location>
    <ligand>
        <name>pyridoxal 5'-phosphate</name>
        <dbReference type="ChEBI" id="CHEBI:597326"/>
    </ligand>
</feature>
<accession>D1CCW1</accession>
<comment type="pathway">
    <text evidence="3 12">Amino-acid biosynthesis; L-valine biosynthesis; L-valine from pyruvate: step 4/4.</text>
</comment>
<evidence type="ECO:0000256" key="11">
    <source>
        <dbReference type="ARBA" id="ARBA00049229"/>
    </source>
</evidence>
<evidence type="ECO:0000256" key="6">
    <source>
        <dbReference type="ARBA" id="ARBA00022576"/>
    </source>
</evidence>
<sequence>MSQQENPKYLWWNHRIIPWEEATVHLTDYWWASVTAVFEGIRGYWNNAEGEMYIFRLEDHARRLEQSMQLIRMPKEFTVDEICQATIDLVRANDYRGDVYIMPLAYAVGNKAFSVVGDRTTEMFIYSRPAVSRLEEDFSLHACYSSWTRINERVLPPRIKALANYRNSQLASSEAAMNGYDTALFLNPEGKVAEGTGSCVFFVRKGKLITPDITSGILESITRDTVIHLAREVLGLEVEERVVDRTETYLADEAFLCGTHAEITPIASIDRHEMKHGAPGPITRQLRDIYREVVYGRDFRYRNWLTPVGMGVRAEQ</sequence>
<dbReference type="InterPro" id="IPR036038">
    <property type="entry name" value="Aminotransferase-like"/>
</dbReference>
<feature type="binding site" evidence="15 17">
    <location>
        <position position="220"/>
    </location>
    <ligand>
        <name>pyridoxal 5'-phosphate</name>
        <dbReference type="ChEBI" id="CHEBI:597326"/>
    </ligand>
</feature>
<evidence type="ECO:0000256" key="5">
    <source>
        <dbReference type="ARBA" id="ARBA00009320"/>
    </source>
</evidence>
<dbReference type="EMBL" id="CP001825">
    <property type="protein sequence ID" value="ACZ42626.1"/>
    <property type="molecule type" value="Genomic_DNA"/>
</dbReference>
<dbReference type="eggNOG" id="COG0115">
    <property type="taxonomic scope" value="Bacteria"/>
</dbReference>
<reference evidence="15 16" key="2">
    <citation type="journal article" date="2019" name="Biochimie">
        <title>Biochemical and structural insights into PLP fold type IV transaminase from Thermobaculum terrenum.</title>
        <authorList>
            <person name="Bezsudnova E.Y."/>
            <person name="Boyko K.M."/>
            <person name="Nikolaeva A.Y."/>
            <person name="Zeifman Y.S."/>
            <person name="Rakitina T.V."/>
            <person name="Suplatov D.A."/>
            <person name="Popov V.O."/>
        </authorList>
    </citation>
    <scope>X-RAY CRYSTALLOGRAPHY (1.50 ANGSTROMS) IN COMPLEX WITH PYRIDOXAL 5'-PHOSPHATE</scope>
    <scope>PYRIDOXAL PHOSPHATE AT LYS-160</scope>
</reference>
<comment type="pathway">
    <text evidence="4 12">Amino-acid biosynthesis; L-leucine biosynthesis; L-leucine from 3-methyl-2-oxobutanoate: step 4/4.</text>
</comment>
<dbReference type="Proteomes" id="UP000000323">
    <property type="component" value="Chromosome 1"/>
</dbReference>
<evidence type="ECO:0000256" key="12">
    <source>
        <dbReference type="RuleBase" id="RU364094"/>
    </source>
</evidence>
<keyword evidence="8 12" id="KW-0663">Pyridoxal phosphate</keyword>
<keyword evidence="7 12" id="KW-0808">Transferase</keyword>
<dbReference type="PDB" id="7NEB">
    <property type="method" value="X-ray"/>
    <property type="resolution" value="2.20 A"/>
    <property type="chains" value="A=1-316"/>
</dbReference>
<evidence type="ECO:0007829" key="17">
    <source>
        <dbReference type="PDB" id="7NEA"/>
    </source>
</evidence>
<dbReference type="HOGENOM" id="CLU_020844_3_1_0"/>
<dbReference type="KEGG" id="ttr:Tter_1720"/>
<dbReference type="OrthoDB" id="9805628at2"/>
<dbReference type="GO" id="GO:0052656">
    <property type="term" value="F:L-isoleucine-2-oxoglutarate transaminase activity"/>
    <property type="evidence" value="ECO:0007669"/>
    <property type="project" value="RHEA"/>
</dbReference>
<dbReference type="PDB" id="6Q8E">
    <property type="method" value="X-ray"/>
    <property type="resolution" value="1.50 A"/>
    <property type="chains" value="A=1-316"/>
</dbReference>
<dbReference type="FunFam" id="3.20.10.10:FF:000002">
    <property type="entry name" value="D-alanine aminotransferase"/>
    <property type="match status" value="1"/>
</dbReference>
<evidence type="ECO:0000256" key="10">
    <source>
        <dbReference type="ARBA" id="ARBA00048798"/>
    </source>
</evidence>
<dbReference type="PANTHER" id="PTHR42743:SF4">
    <property type="entry name" value="BRANCHED-CHAIN-AMINO-ACID AMINOTRANSFERASE-RELATED"/>
    <property type="match status" value="1"/>
</dbReference>
<dbReference type="NCBIfam" id="NF005146">
    <property type="entry name" value="PRK06606.1"/>
    <property type="match status" value="1"/>
</dbReference>
<dbReference type="STRING" id="525904.Tter_1720"/>
<feature type="disulfide bond" evidence="17 18">
    <location>
        <begin position="199"/>
        <end position="257"/>
    </location>
</feature>
<dbReference type="InterPro" id="IPR005785">
    <property type="entry name" value="B_amino_transI"/>
</dbReference>
<evidence type="ECO:0000256" key="9">
    <source>
        <dbReference type="ARBA" id="ARBA00048212"/>
    </source>
</evidence>
<dbReference type="GO" id="GO:0009097">
    <property type="term" value="P:isoleucine biosynthetic process"/>
    <property type="evidence" value="ECO:0007669"/>
    <property type="project" value="UniProtKB-UniPathway"/>
</dbReference>
<reference evidence="14" key="1">
    <citation type="journal article" date="2010" name="Stand. Genomic Sci.">
        <title>Complete genome sequence of 'Thermobaculum terrenum' type strain (YNP1).</title>
        <authorList>
            <person name="Kiss H."/>
            <person name="Cleland D."/>
            <person name="Lapidus A."/>
            <person name="Lucas S."/>
            <person name="Glavina Del Rio T."/>
            <person name="Nolan M."/>
            <person name="Tice H."/>
            <person name="Han C."/>
            <person name="Goodwin L."/>
            <person name="Pitluck S."/>
            <person name="Liolios K."/>
            <person name="Ivanova N."/>
            <person name="Mavromatis K."/>
            <person name="Ovchinnikova G."/>
            <person name="Pati A."/>
            <person name="Chen A."/>
            <person name="Palaniappan K."/>
            <person name="Land M."/>
            <person name="Hauser L."/>
            <person name="Chang Y."/>
            <person name="Jeffries C."/>
            <person name="Lu M."/>
            <person name="Brettin T."/>
            <person name="Detter J."/>
            <person name="Goker M."/>
            <person name="Tindall B."/>
            <person name="Beck B."/>
            <person name="McDermott T."/>
            <person name="Woyke T."/>
            <person name="Bristow J."/>
            <person name="Eisen J."/>
            <person name="Markowitz V."/>
            <person name="Hugenholtz P."/>
            <person name="Kyrpides N."/>
            <person name="Klenk H."/>
            <person name="Cheng J."/>
        </authorList>
    </citation>
    <scope>NUCLEOTIDE SEQUENCE [LARGE SCALE GENOMIC DNA]</scope>
    <source>
        <strain evidence="14">ATCC BAA-798 / YNP1</strain>
    </source>
</reference>
<feature type="binding site" evidence="15 17">
    <location>
        <position position="259"/>
    </location>
    <ligand>
        <name>pyridoxal 5'-phosphate</name>
        <dbReference type="ChEBI" id="CHEBI:597326"/>
    </ligand>
</feature>
<feature type="modified residue" description="N6-(pyridoxal phosphate)lysine (covalent)" evidence="15 17">
    <location>
        <position position="160"/>
    </location>
</feature>
<dbReference type="UniPathway" id="UPA00047">
    <property type="reaction ID" value="UER00058"/>
</dbReference>
<dbReference type="InterPro" id="IPR043132">
    <property type="entry name" value="BCAT-like_C"/>
</dbReference>
<dbReference type="Gene3D" id="3.20.10.10">
    <property type="entry name" value="D-amino Acid Aminotransferase, subunit A, domain 2"/>
    <property type="match status" value="1"/>
</dbReference>
<evidence type="ECO:0007829" key="16">
    <source>
        <dbReference type="PDB" id="6Q8E"/>
    </source>
</evidence>
<evidence type="ECO:0000256" key="8">
    <source>
        <dbReference type="ARBA" id="ARBA00022898"/>
    </source>
</evidence>
<evidence type="ECO:0007829" key="18">
    <source>
        <dbReference type="PDB" id="7NEB"/>
    </source>
</evidence>
<evidence type="ECO:0007829" key="15">
    <source>
        <dbReference type="PDB" id="6GKR"/>
    </source>
</evidence>
<comment type="cofactor">
    <cofactor evidence="1 12">
        <name>pyridoxal 5'-phosphate</name>
        <dbReference type="ChEBI" id="CHEBI:597326"/>
    </cofactor>
</comment>
<dbReference type="NCBIfam" id="TIGR01122">
    <property type="entry name" value="ilvE_I"/>
    <property type="match status" value="1"/>
</dbReference>
<keyword evidence="6 12" id="KW-0032">Aminotransferase</keyword>
<dbReference type="InterPro" id="IPR043131">
    <property type="entry name" value="BCAT-like_N"/>
</dbReference>
<dbReference type="PDBsum" id="6GKR"/>
<comment type="similarity">
    <text evidence="5 12">Belongs to the class-IV pyridoxal-phosphate-dependent aminotransferase family.</text>
</comment>
<keyword evidence="15 16" id="KW-0002">3D-structure</keyword>
<keyword evidence="12" id="KW-0100">Branched-chain amino acid biosynthesis</keyword>
<dbReference type="InterPro" id="IPR001544">
    <property type="entry name" value="Aminotrans_IV"/>
</dbReference>
<keyword evidence="14" id="KW-1185">Reference proteome</keyword>
<dbReference type="Gene3D" id="3.30.470.10">
    <property type="match status" value="1"/>
</dbReference>
<feature type="binding site" evidence="15 17">
    <location>
        <position position="222"/>
    </location>
    <ligand>
        <name>pyridoxal 5'-phosphate</name>
        <dbReference type="ChEBI" id="CHEBI:597326"/>
    </ligand>
</feature>
<dbReference type="Pfam" id="PF01063">
    <property type="entry name" value="Aminotran_4"/>
    <property type="match status" value="1"/>
</dbReference>
<keyword evidence="12" id="KW-0028">Amino-acid biosynthesis</keyword>
<dbReference type="GO" id="GO:0009099">
    <property type="term" value="P:L-valine biosynthetic process"/>
    <property type="evidence" value="ECO:0007669"/>
    <property type="project" value="UniProtKB-UniPathway"/>
</dbReference>
<gene>
    <name evidence="12" type="primary">ilvE</name>
    <name evidence="13" type="ordered locus">Tter_1720</name>
</gene>
<dbReference type="PDBsum" id="6Q8E"/>
<dbReference type="UniPathway" id="UPA00048">
    <property type="reaction ID" value="UER00073"/>
</dbReference>
<dbReference type="AlphaFoldDB" id="D1CCW1"/>
<name>D1CCW1_THET1</name>
<proteinExistence type="evidence at protein level"/>
<protein>
    <recommendedName>
        <fullName evidence="12">Branched-chain-amino-acid aminotransferase</fullName>
        <shortName evidence="12">BCAT</shortName>
        <ecNumber evidence="12">2.6.1.42</ecNumber>
    </recommendedName>
</protein>
<dbReference type="SUPFAM" id="SSF56752">
    <property type="entry name" value="D-aminoacid aminotransferase-like PLP-dependent enzymes"/>
    <property type="match status" value="1"/>
</dbReference>
<evidence type="ECO:0000256" key="2">
    <source>
        <dbReference type="ARBA" id="ARBA00004824"/>
    </source>
</evidence>
<evidence type="ECO:0000313" key="14">
    <source>
        <dbReference type="Proteomes" id="UP000000323"/>
    </source>
</evidence>
<dbReference type="EC" id="2.6.1.42" evidence="12"/>
<dbReference type="UniPathway" id="UPA00049">
    <property type="reaction ID" value="UER00062"/>
</dbReference>
<comment type="catalytic activity">
    <reaction evidence="9 12">
        <text>L-valine + 2-oxoglutarate = 3-methyl-2-oxobutanoate + L-glutamate</text>
        <dbReference type="Rhea" id="RHEA:24813"/>
        <dbReference type="ChEBI" id="CHEBI:11851"/>
        <dbReference type="ChEBI" id="CHEBI:16810"/>
        <dbReference type="ChEBI" id="CHEBI:29985"/>
        <dbReference type="ChEBI" id="CHEBI:57762"/>
        <dbReference type="EC" id="2.6.1.42"/>
    </reaction>
</comment>
<comment type="function">
    <text evidence="12">Acts on leucine, isoleucine and valine.</text>
</comment>
<dbReference type="InterPro" id="IPR050571">
    <property type="entry name" value="Class-IV_PLP-Dep_Aminotrnsfr"/>
</dbReference>
<dbReference type="SMR" id="D1CCW1"/>
<dbReference type="RefSeq" id="WP_012875660.1">
    <property type="nucleotide sequence ID" value="NC_013525.1"/>
</dbReference>
<comment type="catalytic activity">
    <reaction evidence="11 12">
        <text>L-leucine + 2-oxoglutarate = 4-methyl-2-oxopentanoate + L-glutamate</text>
        <dbReference type="Rhea" id="RHEA:18321"/>
        <dbReference type="ChEBI" id="CHEBI:16810"/>
        <dbReference type="ChEBI" id="CHEBI:17865"/>
        <dbReference type="ChEBI" id="CHEBI:29985"/>
        <dbReference type="ChEBI" id="CHEBI:57427"/>
        <dbReference type="EC" id="2.6.1.42"/>
    </reaction>
</comment>
<dbReference type="BRENDA" id="2.6.1.42">
    <property type="organism ID" value="16162"/>
</dbReference>
<dbReference type="PDB" id="6GKR">
    <property type="method" value="X-ray"/>
    <property type="resolution" value="2.19 A"/>
    <property type="chains" value="A/B/C=1-316"/>
</dbReference>
<feature type="binding site" evidence="15 17">
    <location>
        <position position="63"/>
    </location>
    <ligand>
        <name>pyridoxal 5'-phosphate</name>
        <dbReference type="ChEBI" id="CHEBI:597326"/>
    </ligand>
</feature>
<dbReference type="GO" id="GO:0009098">
    <property type="term" value="P:L-leucine biosynthetic process"/>
    <property type="evidence" value="ECO:0007669"/>
    <property type="project" value="UniProtKB-UniPathway"/>
</dbReference>
<dbReference type="PANTHER" id="PTHR42743">
    <property type="entry name" value="AMINO-ACID AMINOTRANSFERASE"/>
    <property type="match status" value="1"/>
</dbReference>
<evidence type="ECO:0000256" key="1">
    <source>
        <dbReference type="ARBA" id="ARBA00001933"/>
    </source>
</evidence>
<organism evidence="13 14">
    <name type="scientific">Thermobaculum terrenum (strain ATCC BAA-798 / CCMEE 7001 / YNP1)</name>
    <dbReference type="NCBI Taxonomy" id="525904"/>
    <lineage>
        <taxon>Bacteria</taxon>
        <taxon>Bacillati</taxon>
        <taxon>Chloroflexota</taxon>
        <taxon>Chloroflexia</taxon>
        <taxon>Candidatus Thermobaculales</taxon>
        <taxon>Candidatus Thermobaculaceae</taxon>
        <taxon>Thermobaculum</taxon>
    </lineage>
</organism>
<comment type="catalytic activity">
    <reaction evidence="10 12">
        <text>L-isoleucine + 2-oxoglutarate = (S)-3-methyl-2-oxopentanoate + L-glutamate</text>
        <dbReference type="Rhea" id="RHEA:24801"/>
        <dbReference type="ChEBI" id="CHEBI:16810"/>
        <dbReference type="ChEBI" id="CHEBI:29985"/>
        <dbReference type="ChEBI" id="CHEBI:35146"/>
        <dbReference type="ChEBI" id="CHEBI:58045"/>
        <dbReference type="EC" id="2.6.1.42"/>
    </reaction>
</comment>
<feature type="binding site" evidence="15 18">
    <location>
        <position position="165"/>
    </location>
    <ligand>
        <name>pyridoxal 5'-phosphate</name>
        <dbReference type="ChEBI" id="CHEBI:597326"/>
    </ligand>
</feature>
<dbReference type="GO" id="GO:0052655">
    <property type="term" value="F:L-valine-2-oxoglutarate transaminase activity"/>
    <property type="evidence" value="ECO:0007669"/>
    <property type="project" value="RHEA"/>
</dbReference>
<evidence type="ECO:0000256" key="4">
    <source>
        <dbReference type="ARBA" id="ARBA00005072"/>
    </source>
</evidence>
<dbReference type="GO" id="GO:0052654">
    <property type="term" value="F:L-leucine-2-oxoglutarate transaminase activity"/>
    <property type="evidence" value="ECO:0007669"/>
    <property type="project" value="RHEA"/>
</dbReference>
<evidence type="ECO:0000256" key="7">
    <source>
        <dbReference type="ARBA" id="ARBA00022679"/>
    </source>
</evidence>